<gene>
    <name evidence="2" type="ordered locus">KLTH0D16346g</name>
</gene>
<dbReference type="OMA" id="QYLWQEA"/>
<feature type="compositionally biased region" description="Low complexity" evidence="1">
    <location>
        <begin position="1"/>
        <end position="12"/>
    </location>
</feature>
<organism evidence="2 3">
    <name type="scientific">Lachancea thermotolerans (strain ATCC 56472 / CBS 6340 / NRRL Y-8284)</name>
    <name type="common">Yeast</name>
    <name type="synonym">Kluyveromyces thermotolerans</name>
    <dbReference type="NCBI Taxonomy" id="559295"/>
    <lineage>
        <taxon>Eukaryota</taxon>
        <taxon>Fungi</taxon>
        <taxon>Dikarya</taxon>
        <taxon>Ascomycota</taxon>
        <taxon>Saccharomycotina</taxon>
        <taxon>Saccharomycetes</taxon>
        <taxon>Saccharomycetales</taxon>
        <taxon>Saccharomycetaceae</taxon>
        <taxon>Lachancea</taxon>
    </lineage>
</organism>
<dbReference type="eggNOG" id="ENOG502S5T2">
    <property type="taxonomic scope" value="Eukaryota"/>
</dbReference>
<dbReference type="KEGG" id="lth:KLTH0D16346g"/>
<dbReference type="Proteomes" id="UP000002036">
    <property type="component" value="Chromosome D"/>
</dbReference>
<protein>
    <submittedName>
        <fullName evidence="2">KLTH0D16346p</fullName>
    </submittedName>
</protein>
<proteinExistence type="predicted"/>
<accession>C5DFM6</accession>
<dbReference type="EMBL" id="CU928168">
    <property type="protein sequence ID" value="CAR22981.1"/>
    <property type="molecule type" value="Genomic_DNA"/>
</dbReference>
<evidence type="ECO:0000313" key="3">
    <source>
        <dbReference type="Proteomes" id="UP000002036"/>
    </source>
</evidence>
<keyword evidence="3" id="KW-1185">Reference proteome</keyword>
<dbReference type="GeneID" id="8295666"/>
<sequence>MSNSRSGASSGSRGDGRSEICPQDKHDLKYLAANWQNNSQHTGTIRTEMMKQDVLNRMDKITGLMNADCKKASGAPEHEPVERLNWDELYEVSANVMDLYTKDVDECLSELEKFYRKQYLWQEAAFTIDSHRGAARIGAAEAWVIAKEAHLENKRQELSSSAQIIKNTLEGLSQR</sequence>
<dbReference type="FunCoup" id="C5DFM6">
    <property type="interactions" value="16"/>
</dbReference>
<dbReference type="HOGENOM" id="CLU_122928_0_0_1"/>
<evidence type="ECO:0000313" key="2">
    <source>
        <dbReference type="EMBL" id="CAR22981.1"/>
    </source>
</evidence>
<dbReference type="AlphaFoldDB" id="C5DFM6"/>
<dbReference type="RefSeq" id="XP_002553419.1">
    <property type="nucleotide sequence ID" value="XM_002553373.1"/>
</dbReference>
<name>C5DFM6_LACTC</name>
<dbReference type="InParanoid" id="C5DFM6"/>
<feature type="region of interest" description="Disordered" evidence="1">
    <location>
        <begin position="1"/>
        <end position="21"/>
    </location>
</feature>
<reference evidence="2 3" key="1">
    <citation type="journal article" date="2009" name="Genome Res.">
        <title>Comparative genomics of protoploid Saccharomycetaceae.</title>
        <authorList>
            <consortium name="The Genolevures Consortium"/>
            <person name="Souciet J.-L."/>
            <person name="Dujon B."/>
            <person name="Gaillardin C."/>
            <person name="Johnston M."/>
            <person name="Baret P.V."/>
            <person name="Cliften P."/>
            <person name="Sherman D.J."/>
            <person name="Weissenbach J."/>
            <person name="Westhof E."/>
            <person name="Wincker P."/>
            <person name="Jubin C."/>
            <person name="Poulain J."/>
            <person name="Barbe V."/>
            <person name="Segurens B."/>
            <person name="Artiguenave F."/>
            <person name="Anthouard V."/>
            <person name="Vacherie B."/>
            <person name="Val M.-E."/>
            <person name="Fulton R.S."/>
            <person name="Minx P."/>
            <person name="Wilson R."/>
            <person name="Durrens P."/>
            <person name="Jean G."/>
            <person name="Marck C."/>
            <person name="Martin T."/>
            <person name="Nikolski M."/>
            <person name="Rolland T."/>
            <person name="Seret M.-L."/>
            <person name="Casaregola S."/>
            <person name="Despons L."/>
            <person name="Fairhead C."/>
            <person name="Fischer G."/>
            <person name="Lafontaine I."/>
            <person name="Leh V."/>
            <person name="Lemaire M."/>
            <person name="de Montigny J."/>
            <person name="Neuveglise C."/>
            <person name="Thierry A."/>
            <person name="Blanc-Lenfle I."/>
            <person name="Bleykasten C."/>
            <person name="Diffels J."/>
            <person name="Fritsch E."/>
            <person name="Frangeul L."/>
            <person name="Goeffon A."/>
            <person name="Jauniaux N."/>
            <person name="Kachouri-Lafond R."/>
            <person name="Payen C."/>
            <person name="Potier S."/>
            <person name="Pribylova L."/>
            <person name="Ozanne C."/>
            <person name="Richard G.-F."/>
            <person name="Sacerdot C."/>
            <person name="Straub M.-L."/>
            <person name="Talla E."/>
        </authorList>
    </citation>
    <scope>NUCLEOTIDE SEQUENCE [LARGE SCALE GENOMIC DNA]</scope>
    <source>
        <strain evidence="3">ATCC 56472 / CBS 6340 / NRRL Y-8284</strain>
    </source>
</reference>
<evidence type="ECO:0000256" key="1">
    <source>
        <dbReference type="SAM" id="MobiDB-lite"/>
    </source>
</evidence>
<dbReference type="OrthoDB" id="4067025at2759"/>